<dbReference type="NCBIfam" id="TIGR03317">
    <property type="entry name" value="ygfZ_signature"/>
    <property type="match status" value="1"/>
</dbReference>
<dbReference type="InterPro" id="IPR027266">
    <property type="entry name" value="TrmE/GcvT-like"/>
</dbReference>
<dbReference type="InterPro" id="IPR017703">
    <property type="entry name" value="YgfZ/GCV_T_CS"/>
</dbReference>
<dbReference type="PANTHER" id="PTHR22602">
    <property type="entry name" value="TRANSFERASE CAF17, MITOCHONDRIAL-RELATED"/>
    <property type="match status" value="1"/>
</dbReference>
<dbReference type="Gene3D" id="3.30.1360.120">
    <property type="entry name" value="Probable tRNA modification gtpase trme, domain 1"/>
    <property type="match status" value="1"/>
</dbReference>
<dbReference type="InterPro" id="IPR057460">
    <property type="entry name" value="CAF17_C"/>
</dbReference>
<evidence type="ECO:0000259" key="7">
    <source>
        <dbReference type="Pfam" id="PF25455"/>
    </source>
</evidence>
<evidence type="ECO:0000256" key="5">
    <source>
        <dbReference type="ARBA" id="ARBA00093637"/>
    </source>
</evidence>
<evidence type="ECO:0000256" key="3">
    <source>
        <dbReference type="ARBA" id="ARBA00023128"/>
    </source>
</evidence>
<evidence type="ECO:0000256" key="4">
    <source>
        <dbReference type="ARBA" id="ARBA00093447"/>
    </source>
</evidence>
<dbReference type="PANTHER" id="PTHR22602:SF0">
    <property type="entry name" value="TRANSFERASE CAF17, MITOCHONDRIAL-RELATED"/>
    <property type="match status" value="1"/>
</dbReference>
<keyword evidence="2" id="KW-0809">Transit peptide</keyword>
<feature type="domain" description="CAF17 C-terminal" evidence="7">
    <location>
        <begin position="278"/>
        <end position="380"/>
    </location>
</feature>
<feature type="compositionally biased region" description="Low complexity" evidence="6">
    <location>
        <begin position="190"/>
        <end position="199"/>
    </location>
</feature>
<evidence type="ECO:0000313" key="9">
    <source>
        <dbReference type="Proteomes" id="UP000799776"/>
    </source>
</evidence>
<dbReference type="OrthoDB" id="191995at2759"/>
<dbReference type="GO" id="GO:0016226">
    <property type="term" value="P:iron-sulfur cluster assembly"/>
    <property type="evidence" value="ECO:0007669"/>
    <property type="project" value="TreeGrafter"/>
</dbReference>
<keyword evidence="3" id="KW-0496">Mitochondrion</keyword>
<dbReference type="EMBL" id="ML978749">
    <property type="protein sequence ID" value="KAF2083972.1"/>
    <property type="molecule type" value="Genomic_DNA"/>
</dbReference>
<dbReference type="Pfam" id="PF25455">
    <property type="entry name" value="Beta-barrel_CAF17_C"/>
    <property type="match status" value="1"/>
</dbReference>
<proteinExistence type="inferred from homology"/>
<comment type="subcellular location">
    <subcellularLocation>
        <location evidence="1">Mitochondrion matrix</location>
    </subcellularLocation>
</comment>
<feature type="compositionally biased region" description="Basic and acidic residues" evidence="6">
    <location>
        <begin position="379"/>
        <end position="401"/>
    </location>
</feature>
<feature type="region of interest" description="Disordered" evidence="6">
    <location>
        <begin position="190"/>
        <end position="210"/>
    </location>
</feature>
<gene>
    <name evidence="8" type="ORF">K490DRAFT_76152</name>
</gene>
<evidence type="ECO:0000256" key="2">
    <source>
        <dbReference type="ARBA" id="ARBA00022946"/>
    </source>
</evidence>
<dbReference type="SUPFAM" id="SSF103025">
    <property type="entry name" value="Folate-binding domain"/>
    <property type="match status" value="1"/>
</dbReference>
<comment type="similarity">
    <text evidence="4">Belongs to the GcvT family. CAF17/IBA57 subfamily.</text>
</comment>
<dbReference type="AlphaFoldDB" id="A0A9P4LTN0"/>
<dbReference type="InterPro" id="IPR045179">
    <property type="entry name" value="YgfZ/GcvT"/>
</dbReference>
<evidence type="ECO:0000313" key="8">
    <source>
        <dbReference type="EMBL" id="KAF2083972.1"/>
    </source>
</evidence>
<evidence type="ECO:0000256" key="1">
    <source>
        <dbReference type="ARBA" id="ARBA00004305"/>
    </source>
</evidence>
<evidence type="ECO:0000256" key="6">
    <source>
        <dbReference type="SAM" id="MobiDB-lite"/>
    </source>
</evidence>
<reference evidence="8" key="1">
    <citation type="journal article" date="2020" name="Stud. Mycol.">
        <title>101 Dothideomycetes genomes: a test case for predicting lifestyles and emergence of pathogens.</title>
        <authorList>
            <person name="Haridas S."/>
            <person name="Albert R."/>
            <person name="Binder M."/>
            <person name="Bloem J."/>
            <person name="Labutti K."/>
            <person name="Salamov A."/>
            <person name="Andreopoulos B."/>
            <person name="Baker S."/>
            <person name="Barry K."/>
            <person name="Bills G."/>
            <person name="Bluhm B."/>
            <person name="Cannon C."/>
            <person name="Castanera R."/>
            <person name="Culley D."/>
            <person name="Daum C."/>
            <person name="Ezra D."/>
            <person name="Gonzalez J."/>
            <person name="Henrissat B."/>
            <person name="Kuo A."/>
            <person name="Liang C."/>
            <person name="Lipzen A."/>
            <person name="Lutzoni F."/>
            <person name="Magnuson J."/>
            <person name="Mondo S."/>
            <person name="Nolan M."/>
            <person name="Ohm R."/>
            <person name="Pangilinan J."/>
            <person name="Park H.-J."/>
            <person name="Ramirez L."/>
            <person name="Alfaro M."/>
            <person name="Sun H."/>
            <person name="Tritt A."/>
            <person name="Yoshinaga Y."/>
            <person name="Zwiers L.-H."/>
            <person name="Turgeon B."/>
            <person name="Goodwin S."/>
            <person name="Spatafora J."/>
            <person name="Crous P."/>
            <person name="Grigoriev I."/>
        </authorList>
    </citation>
    <scope>NUCLEOTIDE SEQUENCE</scope>
    <source>
        <strain evidence="8">CBS 121410</strain>
    </source>
</reference>
<accession>A0A9P4LTN0</accession>
<dbReference type="Proteomes" id="UP000799776">
    <property type="component" value="Unassembled WGS sequence"/>
</dbReference>
<comment type="caution">
    <text evidence="8">The sequence shown here is derived from an EMBL/GenBank/DDBJ whole genome shotgun (WGS) entry which is preliminary data.</text>
</comment>
<feature type="region of interest" description="Disordered" evidence="6">
    <location>
        <begin position="368"/>
        <end position="401"/>
    </location>
</feature>
<name>A0A9P4LTN0_9PEZI</name>
<keyword evidence="9" id="KW-1185">Reference proteome</keyword>
<organism evidence="8 9">
    <name type="scientific">Saccharata proteae CBS 121410</name>
    <dbReference type="NCBI Taxonomy" id="1314787"/>
    <lineage>
        <taxon>Eukaryota</taxon>
        <taxon>Fungi</taxon>
        <taxon>Dikarya</taxon>
        <taxon>Ascomycota</taxon>
        <taxon>Pezizomycotina</taxon>
        <taxon>Dothideomycetes</taxon>
        <taxon>Dothideomycetes incertae sedis</taxon>
        <taxon>Botryosphaeriales</taxon>
        <taxon>Saccharataceae</taxon>
        <taxon>Saccharata</taxon>
    </lineage>
</organism>
<sequence>MQLPFRISAQLLRQGPPITEAITSLSHRALLSLSGPDAPKFLQGLTTNNVPAPPDSGVQNGWYTAFLNAKGRVLYDAFVYPAAHLPGASTQQDGKATLDWSCFIEVDATCVAELEKLLKRHKLRSKVSIRRVEDHGVWHARTARNPAEMEAMPPSILVLRDPRVPARQPDDPPPMGYRLVLPHTAAYLSSSSSSASSSPAQPPPSAPAAFAELPPQESAMYTLHRYLSGVPEGPTEIVPEDALPLESNIDYMAGIDFRKGCYVGQELTIRTKHTGVVRKRILPILTRRAVDEGEGGGEIEGENLAQSLPHGENIRVWGDEETKASKRPAGKWLAGVGDVGLGLCRLEMMAEKGPRACGIELVGEGESKSKVGMEAVVPEWHRRREEELSKRGKKKGEEGGG</sequence>
<dbReference type="GO" id="GO:0005759">
    <property type="term" value="C:mitochondrial matrix"/>
    <property type="evidence" value="ECO:0007669"/>
    <property type="project" value="UniProtKB-SubCell"/>
</dbReference>
<protein>
    <recommendedName>
        <fullName evidence="5">Iron-sulfur cluster assembly factor IBA57 homolog, mitochondrial</fullName>
    </recommendedName>
</protein>